<dbReference type="AlphaFoldDB" id="A0A1I8EX57"/>
<proteinExistence type="predicted"/>
<reference evidence="1" key="1">
    <citation type="submission" date="2016-11" db="UniProtKB">
        <authorList>
            <consortium name="WormBaseParasite"/>
        </authorList>
    </citation>
    <scope>IDENTIFICATION</scope>
    <source>
        <strain evidence="1">pt0022</strain>
    </source>
</reference>
<name>A0A1I8EX57_WUCBA</name>
<protein>
    <submittedName>
        <fullName evidence="1">Uncharacterized protein</fullName>
    </submittedName>
</protein>
<accession>A0A1I8EX57</accession>
<sequence>MQITWSSRNIRASDSGDDMRSLSTILKKVLRLKNTKPPISNGPPTTTIQKKPQTTFVPTKISRHTENLKFSESKAYFGIDKRKPLDEVTVVASQSYLEVCNPAAHKRKVTASFLNSFAVNDLPDHIYRAEEGAFTLDI</sequence>
<organism evidence="1">
    <name type="scientific">Wuchereria bancrofti</name>
    <dbReference type="NCBI Taxonomy" id="6293"/>
    <lineage>
        <taxon>Eukaryota</taxon>
        <taxon>Metazoa</taxon>
        <taxon>Ecdysozoa</taxon>
        <taxon>Nematoda</taxon>
        <taxon>Chromadorea</taxon>
        <taxon>Rhabditida</taxon>
        <taxon>Spirurina</taxon>
        <taxon>Spiruromorpha</taxon>
        <taxon>Filarioidea</taxon>
        <taxon>Onchocercidae</taxon>
        <taxon>Wuchereria</taxon>
    </lineage>
</organism>
<evidence type="ECO:0000313" key="1">
    <source>
        <dbReference type="WBParaSite" id="maker-PairedContig_6045-snap-gene-0.3-mRNA-1"/>
    </source>
</evidence>
<dbReference type="WBParaSite" id="maker-PairedContig_6045-snap-gene-0.3-mRNA-1">
    <property type="protein sequence ID" value="maker-PairedContig_6045-snap-gene-0.3-mRNA-1"/>
    <property type="gene ID" value="maker-PairedContig_6045-snap-gene-0.3"/>
</dbReference>